<dbReference type="InterPro" id="IPR025052">
    <property type="entry name" value="DUF3967"/>
</dbReference>
<dbReference type="Pfam" id="PF13152">
    <property type="entry name" value="DUF3967"/>
    <property type="match status" value="1"/>
</dbReference>
<keyword evidence="4" id="KW-1185">Reference proteome</keyword>
<sequence length="173" mass="20515">MRTYRPKDMAEILQIDAVTVRKYSQKLEAAGYLFQKDENTYRIYNDTDIKVFRSLIEEKKKAGVSLESAIKSVVAAHSRRDISRVDIEKNDTEPLQKEIAALKEIVSTQNQLLQELTKRLDQQDKTMTDRLDRQEQVLMNRDEALMSMIRETQETKKMIAATQQKKWWNFWRR</sequence>
<dbReference type="EMBL" id="JBHMAF010000059">
    <property type="protein sequence ID" value="MFB9759112.1"/>
    <property type="molecule type" value="Genomic_DNA"/>
</dbReference>
<keyword evidence="1" id="KW-0175">Coiled coil</keyword>
<organism evidence="3 4">
    <name type="scientific">Ectobacillus funiculus</name>
    <dbReference type="NCBI Taxonomy" id="137993"/>
    <lineage>
        <taxon>Bacteria</taxon>
        <taxon>Bacillati</taxon>
        <taxon>Bacillota</taxon>
        <taxon>Bacilli</taxon>
        <taxon>Bacillales</taxon>
        <taxon>Bacillaceae</taxon>
        <taxon>Ectobacillus</taxon>
    </lineage>
</organism>
<reference evidence="3 4" key="1">
    <citation type="submission" date="2024-09" db="EMBL/GenBank/DDBJ databases">
        <authorList>
            <person name="Sun Q."/>
            <person name="Mori K."/>
        </authorList>
    </citation>
    <scope>NUCLEOTIDE SEQUENCE [LARGE SCALE GENOMIC DNA]</scope>
    <source>
        <strain evidence="3 4">JCM 11201</strain>
    </source>
</reference>
<name>A0ABV5WFG2_9BACI</name>
<evidence type="ECO:0000313" key="3">
    <source>
        <dbReference type="EMBL" id="MFB9759112.1"/>
    </source>
</evidence>
<accession>A0ABV5WFG2</accession>
<evidence type="ECO:0000259" key="2">
    <source>
        <dbReference type="Pfam" id="PF13152"/>
    </source>
</evidence>
<comment type="caution">
    <text evidence="3">The sequence shown here is derived from an EMBL/GenBank/DDBJ whole genome shotgun (WGS) entry which is preliminary data.</text>
</comment>
<evidence type="ECO:0000256" key="1">
    <source>
        <dbReference type="SAM" id="Coils"/>
    </source>
</evidence>
<feature type="coiled-coil region" evidence="1">
    <location>
        <begin position="99"/>
        <end position="126"/>
    </location>
</feature>
<dbReference type="Gene3D" id="1.10.1660.10">
    <property type="match status" value="1"/>
</dbReference>
<feature type="domain" description="DUF3967" evidence="2">
    <location>
        <begin position="140"/>
        <end position="171"/>
    </location>
</feature>
<protein>
    <submittedName>
        <fullName evidence="3">DUF3967 domain-containing protein</fullName>
    </submittedName>
</protein>
<proteinExistence type="predicted"/>
<dbReference type="RefSeq" id="WP_379949401.1">
    <property type="nucleotide sequence ID" value="NZ_JBHMAF010000059.1"/>
</dbReference>
<evidence type="ECO:0000313" key="4">
    <source>
        <dbReference type="Proteomes" id="UP001589609"/>
    </source>
</evidence>
<dbReference type="InterPro" id="IPR009061">
    <property type="entry name" value="DNA-bd_dom_put_sf"/>
</dbReference>
<dbReference type="Proteomes" id="UP001589609">
    <property type="component" value="Unassembled WGS sequence"/>
</dbReference>
<gene>
    <name evidence="3" type="ORF">ACFFMS_11695</name>
</gene>
<dbReference type="SUPFAM" id="SSF46955">
    <property type="entry name" value="Putative DNA-binding domain"/>
    <property type="match status" value="1"/>
</dbReference>